<dbReference type="InterPro" id="IPR029016">
    <property type="entry name" value="GAF-like_dom_sf"/>
</dbReference>
<dbReference type="Gene3D" id="3.30.450.40">
    <property type="match status" value="1"/>
</dbReference>
<dbReference type="InterPro" id="IPR052155">
    <property type="entry name" value="Biofilm_reg_signaling"/>
</dbReference>
<organism evidence="5 6">
    <name type="scientific">Alicyclobacillus fastidiosus</name>
    <dbReference type="NCBI Taxonomy" id="392011"/>
    <lineage>
        <taxon>Bacteria</taxon>
        <taxon>Bacillati</taxon>
        <taxon>Bacillota</taxon>
        <taxon>Bacilli</taxon>
        <taxon>Bacillales</taxon>
        <taxon>Alicyclobacillaceae</taxon>
        <taxon>Alicyclobacillus</taxon>
    </lineage>
</organism>
<evidence type="ECO:0000259" key="2">
    <source>
        <dbReference type="PROSITE" id="PS50113"/>
    </source>
</evidence>
<dbReference type="NCBIfam" id="TIGR00229">
    <property type="entry name" value="sensory_box"/>
    <property type="match status" value="2"/>
</dbReference>
<dbReference type="PROSITE" id="PS50883">
    <property type="entry name" value="EAL"/>
    <property type="match status" value="1"/>
</dbReference>
<feature type="domain" description="PAC" evidence="2">
    <location>
        <begin position="211"/>
        <end position="262"/>
    </location>
</feature>
<dbReference type="CDD" id="cd01948">
    <property type="entry name" value="EAL"/>
    <property type="match status" value="1"/>
</dbReference>
<dbReference type="Pfam" id="PF13185">
    <property type="entry name" value="GAF_2"/>
    <property type="match status" value="1"/>
</dbReference>
<dbReference type="SMART" id="SM00065">
    <property type="entry name" value="GAF"/>
    <property type="match status" value="1"/>
</dbReference>
<dbReference type="SUPFAM" id="SSF141868">
    <property type="entry name" value="EAL domain-like"/>
    <property type="match status" value="1"/>
</dbReference>
<evidence type="ECO:0000259" key="3">
    <source>
        <dbReference type="PROSITE" id="PS50883"/>
    </source>
</evidence>
<dbReference type="Gene3D" id="3.30.70.270">
    <property type="match status" value="1"/>
</dbReference>
<dbReference type="PROSITE" id="PS50887">
    <property type="entry name" value="GGDEF"/>
    <property type="match status" value="1"/>
</dbReference>
<dbReference type="Proteomes" id="UP001579974">
    <property type="component" value="Unassembled WGS sequence"/>
</dbReference>
<dbReference type="RefSeq" id="WP_275475414.1">
    <property type="nucleotide sequence ID" value="NZ_CP162940.1"/>
</dbReference>
<evidence type="ECO:0000259" key="4">
    <source>
        <dbReference type="PROSITE" id="PS50887"/>
    </source>
</evidence>
<feature type="domain" description="GGDEF" evidence="4">
    <location>
        <begin position="457"/>
        <end position="590"/>
    </location>
</feature>
<dbReference type="InterPro" id="IPR003018">
    <property type="entry name" value="GAF"/>
</dbReference>
<dbReference type="InterPro" id="IPR000160">
    <property type="entry name" value="GGDEF_dom"/>
</dbReference>
<dbReference type="InterPro" id="IPR043128">
    <property type="entry name" value="Rev_trsase/Diguanyl_cyclase"/>
</dbReference>
<reference evidence="5 6" key="1">
    <citation type="journal article" date="2024" name="Int. J. Mol. Sci.">
        <title>Exploration of Alicyclobacillus spp. Genome in Search of Antibiotic Resistance.</title>
        <authorList>
            <person name="Bucka-Kolendo J."/>
            <person name="Kiousi D.E."/>
            <person name="Dekowska A."/>
            <person name="Mikolajczuk-Szczyrba A."/>
            <person name="Karadedos D.M."/>
            <person name="Michael P."/>
            <person name="Galanis A."/>
            <person name="Sokolowska B."/>
        </authorList>
    </citation>
    <scope>NUCLEOTIDE SEQUENCE [LARGE SCALE GENOMIC DNA]</scope>
    <source>
        <strain evidence="5 6">KKP 3000</strain>
    </source>
</reference>
<sequence>MVSNGPLRLDIKNVSTAVMEYVSDLLVVLSPDGCIHDASPSAYRSLGVTKHNLIGRPLLEYIHADDVASFERLLADVREVPAGGVRRAQWRCLQLQSEPLVLDVQVIPIADDTAQLQSILLCARNITQERRIQAQIHRSEQVYKSLFEYNADAVFALDLEGRFVEVNKACEHVSGYGVETLQGTAFHPLIAPEELAIVNENFVRACHGETRNLDITIIHRSGERVVLNVTSLPITVDDRVVGIYGIAKDITSIRHKEKLLLIQKSVSESIAAGDDVEHVLQEITECVGRLFEDCIPCIMLVSESGDALLAAACSDKLSMQYIGALDAVPIDRDAGSYGAAAYHNTPVVVTDIEADPLWQNYRSLARAEGLRACFAVPILSDDHQVVGAFGLYYKTRKQPTVEILEAMKIFSHLAGLAIVRHQHAAKLHALANTDPLTGLPNRRYFMDRLRRAVQAGEQVGLIFLDLDRFKWINDTLGHTFGDKVLLEYVRRVGSCIDKRALFSRLGGDEFAVIVPDVTTEQDVMAVAERVLRLSDKLVHIDGHNLRVTSSIGTYLSPDAECDVEALLSNVDTALYTAKNSGRNNIKRFDPNMKFVTYDRLVMESDIQRAIDEEQFYMVYQPKFHAEEGRITGVEALIRWHHPREMLISPGDFIPVAEQAGLISSVDEWVLREVCRQIKEWDRHGIEIPVSVNISQIHFQQFDFGDRLRRTIEQYGVNAGLIDIEITETALMQHATEEHVFAKLQELRDIGVTVSIDDFGIGHSSLNLLRKFPVDFLKIDQSFVRDHQKPDIVTAIIQLGHSLCMRVVAEGVESEEELDFLTAQGCDEIQGYLLARPMAPEDIVRTYSYIG</sequence>
<dbReference type="Gene3D" id="3.30.450.20">
    <property type="entry name" value="PAS domain"/>
    <property type="match status" value="2"/>
</dbReference>
<feature type="domain" description="PAC" evidence="2">
    <location>
        <begin position="86"/>
        <end position="138"/>
    </location>
</feature>
<keyword evidence="6" id="KW-1185">Reference proteome</keyword>
<dbReference type="SMART" id="SM00086">
    <property type="entry name" value="PAC"/>
    <property type="match status" value="2"/>
</dbReference>
<accession>A0ABV5AB76</accession>
<dbReference type="PIRSF" id="PIRSF005925">
    <property type="entry name" value="Dos"/>
    <property type="match status" value="1"/>
</dbReference>
<dbReference type="PROSITE" id="PS50112">
    <property type="entry name" value="PAS"/>
    <property type="match status" value="2"/>
</dbReference>
<dbReference type="SUPFAM" id="SSF55785">
    <property type="entry name" value="PYP-like sensor domain (PAS domain)"/>
    <property type="match status" value="2"/>
</dbReference>
<dbReference type="Pfam" id="PF00563">
    <property type="entry name" value="EAL"/>
    <property type="match status" value="1"/>
</dbReference>
<dbReference type="InterPro" id="IPR013656">
    <property type="entry name" value="PAS_4"/>
</dbReference>
<dbReference type="InterPro" id="IPR035965">
    <property type="entry name" value="PAS-like_dom_sf"/>
</dbReference>
<dbReference type="SMART" id="SM00091">
    <property type="entry name" value="PAS"/>
    <property type="match status" value="2"/>
</dbReference>
<dbReference type="PANTHER" id="PTHR44757:SF2">
    <property type="entry name" value="BIOFILM ARCHITECTURE MAINTENANCE PROTEIN MBAA"/>
    <property type="match status" value="1"/>
</dbReference>
<feature type="domain" description="PAS" evidence="1">
    <location>
        <begin position="18"/>
        <end position="81"/>
    </location>
</feature>
<feature type="domain" description="PAS" evidence="1">
    <location>
        <begin position="139"/>
        <end position="209"/>
    </location>
</feature>
<evidence type="ECO:0000313" key="6">
    <source>
        <dbReference type="Proteomes" id="UP001579974"/>
    </source>
</evidence>
<evidence type="ECO:0000259" key="1">
    <source>
        <dbReference type="PROSITE" id="PS50112"/>
    </source>
</evidence>
<evidence type="ECO:0000313" key="5">
    <source>
        <dbReference type="EMBL" id="MFB5189523.1"/>
    </source>
</evidence>
<name>A0ABV5AB76_9BACL</name>
<dbReference type="CDD" id="cd01949">
    <property type="entry name" value="GGDEF"/>
    <property type="match status" value="1"/>
</dbReference>
<dbReference type="InterPro" id="IPR001633">
    <property type="entry name" value="EAL_dom"/>
</dbReference>
<proteinExistence type="predicted"/>
<dbReference type="SUPFAM" id="SSF55073">
    <property type="entry name" value="Nucleotide cyclase"/>
    <property type="match status" value="1"/>
</dbReference>
<dbReference type="InterPro" id="IPR035919">
    <property type="entry name" value="EAL_sf"/>
</dbReference>
<dbReference type="InterPro" id="IPR000014">
    <property type="entry name" value="PAS"/>
</dbReference>
<dbReference type="CDD" id="cd00130">
    <property type="entry name" value="PAS"/>
    <property type="match status" value="2"/>
</dbReference>
<feature type="domain" description="EAL" evidence="3">
    <location>
        <begin position="599"/>
        <end position="850"/>
    </location>
</feature>
<dbReference type="InterPro" id="IPR001610">
    <property type="entry name" value="PAC"/>
</dbReference>
<dbReference type="EMBL" id="JBDXSU010000003">
    <property type="protein sequence ID" value="MFB5189523.1"/>
    <property type="molecule type" value="Genomic_DNA"/>
</dbReference>
<dbReference type="SMART" id="SM00052">
    <property type="entry name" value="EAL"/>
    <property type="match status" value="1"/>
</dbReference>
<dbReference type="SUPFAM" id="SSF55781">
    <property type="entry name" value="GAF domain-like"/>
    <property type="match status" value="1"/>
</dbReference>
<dbReference type="Pfam" id="PF00990">
    <property type="entry name" value="GGDEF"/>
    <property type="match status" value="1"/>
</dbReference>
<dbReference type="InterPro" id="IPR012226">
    <property type="entry name" value="Diguanyl_cyclase/Pdiesterase"/>
</dbReference>
<dbReference type="PANTHER" id="PTHR44757">
    <property type="entry name" value="DIGUANYLATE CYCLASE DGCP"/>
    <property type="match status" value="1"/>
</dbReference>
<comment type="caution">
    <text evidence="5">The sequence shown here is derived from an EMBL/GenBank/DDBJ whole genome shotgun (WGS) entry which is preliminary data.</text>
</comment>
<dbReference type="InterPro" id="IPR029787">
    <property type="entry name" value="Nucleotide_cyclase"/>
</dbReference>
<dbReference type="SMART" id="SM00267">
    <property type="entry name" value="GGDEF"/>
    <property type="match status" value="1"/>
</dbReference>
<gene>
    <name evidence="5" type="ORF">KKP3000_002795</name>
</gene>
<protein>
    <submittedName>
        <fullName evidence="5">EAL domain-containing protein</fullName>
    </submittedName>
</protein>
<dbReference type="PROSITE" id="PS50113">
    <property type="entry name" value="PAC"/>
    <property type="match status" value="2"/>
</dbReference>
<dbReference type="NCBIfam" id="TIGR00254">
    <property type="entry name" value="GGDEF"/>
    <property type="match status" value="1"/>
</dbReference>
<dbReference type="Pfam" id="PF08448">
    <property type="entry name" value="PAS_4"/>
    <property type="match status" value="2"/>
</dbReference>
<dbReference type="InterPro" id="IPR000700">
    <property type="entry name" value="PAS-assoc_C"/>
</dbReference>
<dbReference type="Gene3D" id="3.20.20.450">
    <property type="entry name" value="EAL domain"/>
    <property type="match status" value="1"/>
</dbReference>